<proteinExistence type="predicted"/>
<dbReference type="AlphaFoldDB" id="A0A1G6UGT7"/>
<dbReference type="EMBL" id="FNAC01000028">
    <property type="protein sequence ID" value="SDD40618.1"/>
    <property type="molecule type" value="Genomic_DNA"/>
</dbReference>
<accession>A0A1G6UGT7</accession>
<evidence type="ECO:0000313" key="1">
    <source>
        <dbReference type="EMBL" id="SDD40618.1"/>
    </source>
</evidence>
<gene>
    <name evidence="1" type="ORF">SAMN04488104_102839</name>
</gene>
<evidence type="ECO:0000313" key="2">
    <source>
        <dbReference type="Proteomes" id="UP000199060"/>
    </source>
</evidence>
<dbReference type="Proteomes" id="UP000199060">
    <property type="component" value="Unassembled WGS sequence"/>
</dbReference>
<sequence length="38" mass="4538">MDQKRKDEPKARIEKFLLFFGSLEAKIMSYAYRGQKTI</sequence>
<keyword evidence="2" id="KW-1185">Reference proteome</keyword>
<name>A0A1G6UGT7_9BACT</name>
<reference evidence="2" key="1">
    <citation type="submission" date="2016-10" db="EMBL/GenBank/DDBJ databases">
        <authorList>
            <person name="Varghese N."/>
            <person name="Submissions S."/>
        </authorList>
    </citation>
    <scope>NUCLEOTIDE SEQUENCE [LARGE SCALE GENOMIC DNA]</scope>
    <source>
        <strain evidence="2">DSM 23095</strain>
    </source>
</reference>
<protein>
    <submittedName>
        <fullName evidence="1">Uncharacterized protein</fullName>
    </submittedName>
</protein>
<organism evidence="1 2">
    <name type="scientific">Algoriphagus faecimaris</name>
    <dbReference type="NCBI Taxonomy" id="686796"/>
    <lineage>
        <taxon>Bacteria</taxon>
        <taxon>Pseudomonadati</taxon>
        <taxon>Bacteroidota</taxon>
        <taxon>Cytophagia</taxon>
        <taxon>Cytophagales</taxon>
        <taxon>Cyclobacteriaceae</taxon>
        <taxon>Algoriphagus</taxon>
    </lineage>
</organism>